<feature type="domain" description="ABC transporter" evidence="4">
    <location>
        <begin position="7"/>
        <end position="230"/>
    </location>
</feature>
<evidence type="ECO:0000313" key="6">
    <source>
        <dbReference type="Proteomes" id="UP000652013"/>
    </source>
</evidence>
<sequence>MPDDIALAVEGVGHHFGAATVLKDCTLGVPAGAVAALVGRNGAGKSTLLRAAAGVLRPYRGTVRVFGRPAGPDVLRRIGFVAQHAPLFRTLTVAETLRLGARLNPRWDAAHARRLADAAALPDRARVGALSTGQRTRLALALALGKRPDLLILDEPLAGLDPVARAEVTGALMGEVAERGVTVLLSAHVVADVESVCDHVVVLAGGRAVLSAPVEAALDAHRLAVGPARDAAALAGHDVVELRRDGAEFTALVRAAGPPPGGTAVAWHRPTLEELLLAHLRADRPQPAPEVSAA</sequence>
<dbReference type="RefSeq" id="WP_203939982.1">
    <property type="nucleotide sequence ID" value="NZ_BAAAGJ010000005.1"/>
</dbReference>
<dbReference type="EMBL" id="BOOY01000029">
    <property type="protein sequence ID" value="GIJ04763.1"/>
    <property type="molecule type" value="Genomic_DNA"/>
</dbReference>
<dbReference type="PANTHER" id="PTHR42939">
    <property type="entry name" value="ABC TRANSPORTER ATP-BINDING PROTEIN ALBC-RELATED"/>
    <property type="match status" value="1"/>
</dbReference>
<dbReference type="GO" id="GO:0016887">
    <property type="term" value="F:ATP hydrolysis activity"/>
    <property type="evidence" value="ECO:0007669"/>
    <property type="project" value="InterPro"/>
</dbReference>
<reference evidence="5" key="1">
    <citation type="submission" date="2021-01" db="EMBL/GenBank/DDBJ databases">
        <title>Whole genome shotgun sequence of Spirilliplanes yamanashiensis NBRC 15828.</title>
        <authorList>
            <person name="Komaki H."/>
            <person name="Tamura T."/>
        </authorList>
    </citation>
    <scope>NUCLEOTIDE SEQUENCE</scope>
    <source>
        <strain evidence="5">NBRC 15828</strain>
    </source>
</reference>
<keyword evidence="6" id="KW-1185">Reference proteome</keyword>
<comment type="caution">
    <text evidence="5">The sequence shown here is derived from an EMBL/GenBank/DDBJ whole genome shotgun (WGS) entry which is preliminary data.</text>
</comment>
<dbReference type="InterPro" id="IPR051782">
    <property type="entry name" value="ABC_Transporter_VariousFunc"/>
</dbReference>
<dbReference type="InterPro" id="IPR003439">
    <property type="entry name" value="ABC_transporter-like_ATP-bd"/>
</dbReference>
<organism evidence="5 6">
    <name type="scientific">Spirilliplanes yamanashiensis</name>
    <dbReference type="NCBI Taxonomy" id="42233"/>
    <lineage>
        <taxon>Bacteria</taxon>
        <taxon>Bacillati</taxon>
        <taxon>Actinomycetota</taxon>
        <taxon>Actinomycetes</taxon>
        <taxon>Micromonosporales</taxon>
        <taxon>Micromonosporaceae</taxon>
        <taxon>Spirilliplanes</taxon>
    </lineage>
</organism>
<protein>
    <submittedName>
        <fullName evidence="5">ABC transporter ATP-binding protein</fullName>
    </submittedName>
</protein>
<dbReference type="AlphaFoldDB" id="A0A8J3YBP1"/>
<proteinExistence type="predicted"/>
<evidence type="ECO:0000259" key="4">
    <source>
        <dbReference type="PROSITE" id="PS50893"/>
    </source>
</evidence>
<keyword evidence="3 5" id="KW-0067">ATP-binding</keyword>
<dbReference type="CDD" id="cd03230">
    <property type="entry name" value="ABC_DR_subfamily_A"/>
    <property type="match status" value="1"/>
</dbReference>
<dbReference type="InterPro" id="IPR003593">
    <property type="entry name" value="AAA+_ATPase"/>
</dbReference>
<evidence type="ECO:0000256" key="1">
    <source>
        <dbReference type="ARBA" id="ARBA00022448"/>
    </source>
</evidence>
<dbReference type="PROSITE" id="PS50893">
    <property type="entry name" value="ABC_TRANSPORTER_2"/>
    <property type="match status" value="1"/>
</dbReference>
<evidence type="ECO:0000313" key="5">
    <source>
        <dbReference type="EMBL" id="GIJ04763.1"/>
    </source>
</evidence>
<name>A0A8J3YBP1_9ACTN</name>
<keyword evidence="2" id="KW-0547">Nucleotide-binding</keyword>
<dbReference type="SMART" id="SM00382">
    <property type="entry name" value="AAA"/>
    <property type="match status" value="1"/>
</dbReference>
<evidence type="ECO:0000256" key="2">
    <source>
        <dbReference type="ARBA" id="ARBA00022741"/>
    </source>
</evidence>
<gene>
    <name evidence="5" type="ORF">Sya03_41150</name>
</gene>
<dbReference type="Proteomes" id="UP000652013">
    <property type="component" value="Unassembled WGS sequence"/>
</dbReference>
<accession>A0A8J3YBP1</accession>
<dbReference type="SUPFAM" id="SSF52540">
    <property type="entry name" value="P-loop containing nucleoside triphosphate hydrolases"/>
    <property type="match status" value="1"/>
</dbReference>
<dbReference type="Gene3D" id="3.40.50.300">
    <property type="entry name" value="P-loop containing nucleotide triphosphate hydrolases"/>
    <property type="match status" value="1"/>
</dbReference>
<dbReference type="GO" id="GO:0005524">
    <property type="term" value="F:ATP binding"/>
    <property type="evidence" value="ECO:0007669"/>
    <property type="project" value="UniProtKB-KW"/>
</dbReference>
<keyword evidence="1" id="KW-0813">Transport</keyword>
<dbReference type="PANTHER" id="PTHR42939:SF1">
    <property type="entry name" value="ABC TRANSPORTER ATP-BINDING PROTEIN ALBC-RELATED"/>
    <property type="match status" value="1"/>
</dbReference>
<evidence type="ECO:0000256" key="3">
    <source>
        <dbReference type="ARBA" id="ARBA00022840"/>
    </source>
</evidence>
<dbReference type="InterPro" id="IPR027417">
    <property type="entry name" value="P-loop_NTPase"/>
</dbReference>
<dbReference type="Pfam" id="PF00005">
    <property type="entry name" value="ABC_tran"/>
    <property type="match status" value="1"/>
</dbReference>